<dbReference type="Proteomes" id="UP000318413">
    <property type="component" value="Unassembled WGS sequence"/>
</dbReference>
<dbReference type="EMBL" id="RCZK01000042">
    <property type="protein sequence ID" value="TPG03895.1"/>
    <property type="molecule type" value="Genomic_DNA"/>
</dbReference>
<reference evidence="2 3" key="1">
    <citation type="journal article" date="2019" name="Environ. Microbiol.">
        <title>Species interactions and distinct microbial communities in high Arctic permafrost affected cryosols are associated with the CH4 and CO2 gas fluxes.</title>
        <authorList>
            <person name="Altshuler I."/>
            <person name="Hamel J."/>
            <person name="Turney S."/>
            <person name="Magnuson E."/>
            <person name="Levesque R."/>
            <person name="Greer C."/>
            <person name="Whyte L.G."/>
        </authorList>
    </citation>
    <scope>NUCLEOTIDE SEQUENCE [LARGE SCALE GENOMIC DNA]</scope>
    <source>
        <strain evidence="2 3">S5.1</strain>
    </source>
</reference>
<evidence type="ECO:0000313" key="3">
    <source>
        <dbReference type="Proteomes" id="UP000318413"/>
    </source>
</evidence>
<feature type="region of interest" description="Disordered" evidence="1">
    <location>
        <begin position="70"/>
        <end position="92"/>
    </location>
</feature>
<protein>
    <submittedName>
        <fullName evidence="2">Uncharacterized protein</fullName>
    </submittedName>
</protein>
<evidence type="ECO:0000256" key="1">
    <source>
        <dbReference type="SAM" id="MobiDB-lite"/>
    </source>
</evidence>
<gene>
    <name evidence="2" type="ORF">EAH84_15735</name>
</gene>
<organism evidence="2 3">
    <name type="scientific">Sphingomonas oligophenolica</name>
    <dbReference type="NCBI Taxonomy" id="301154"/>
    <lineage>
        <taxon>Bacteria</taxon>
        <taxon>Pseudomonadati</taxon>
        <taxon>Pseudomonadota</taxon>
        <taxon>Alphaproteobacteria</taxon>
        <taxon>Sphingomonadales</taxon>
        <taxon>Sphingomonadaceae</taxon>
        <taxon>Sphingomonas</taxon>
    </lineage>
</organism>
<comment type="caution">
    <text evidence="2">The sequence shown here is derived from an EMBL/GenBank/DDBJ whole genome shotgun (WGS) entry which is preliminary data.</text>
</comment>
<evidence type="ECO:0000313" key="2">
    <source>
        <dbReference type="EMBL" id="TPG03895.1"/>
    </source>
</evidence>
<dbReference type="AlphaFoldDB" id="A0A502BRQ9"/>
<sequence>MKHATDHLPHDAHAWWFGFDCNHLYDVVPGRASHQKRFLAAETGAVYRDDAYVICEIMNLARQLRAIADGEAPSPREGKPLPAIGLDPRGKG</sequence>
<name>A0A502BRQ9_9SPHN</name>
<proteinExistence type="predicted"/>
<accession>A0A502BRQ9</accession>
<keyword evidence="3" id="KW-1185">Reference proteome</keyword>